<proteinExistence type="predicted"/>
<organism evidence="1 2">
    <name type="scientific">Deinobacterium chartae</name>
    <dbReference type="NCBI Taxonomy" id="521158"/>
    <lineage>
        <taxon>Bacteria</taxon>
        <taxon>Thermotogati</taxon>
        <taxon>Deinococcota</taxon>
        <taxon>Deinococci</taxon>
        <taxon>Deinococcales</taxon>
        <taxon>Deinococcaceae</taxon>
        <taxon>Deinobacterium</taxon>
    </lineage>
</organism>
<accession>A0A841I5N6</accession>
<evidence type="ECO:0008006" key="3">
    <source>
        <dbReference type="Google" id="ProtNLM"/>
    </source>
</evidence>
<gene>
    <name evidence="1" type="ORF">HNR42_003208</name>
</gene>
<reference evidence="1 2" key="1">
    <citation type="submission" date="2020-08" db="EMBL/GenBank/DDBJ databases">
        <title>Genomic Encyclopedia of Type Strains, Phase IV (KMG-IV): sequencing the most valuable type-strain genomes for metagenomic binning, comparative biology and taxonomic classification.</title>
        <authorList>
            <person name="Goeker M."/>
        </authorList>
    </citation>
    <scope>NUCLEOTIDE SEQUENCE [LARGE SCALE GENOMIC DNA]</scope>
    <source>
        <strain evidence="1 2">DSM 21458</strain>
    </source>
</reference>
<keyword evidence="2" id="KW-1185">Reference proteome</keyword>
<dbReference type="EMBL" id="JACHHG010000015">
    <property type="protein sequence ID" value="MBB6099750.1"/>
    <property type="molecule type" value="Genomic_DNA"/>
</dbReference>
<sequence length="156" mass="18043">MTHDRLRHLFPERAERTLPWPDAAPTVTLWRPVGLLELRLIRAANWRAYPPRLPDQPIFYPVLNFEYAEEIARDWNAPRPPYAGFVTRFEVQGDFVRRYAVQVVGSEARHLELWVPAEDLEAFNAHLVGPVEVVAAYYGPGFRGERDPLTKLPLDL</sequence>
<dbReference type="Proteomes" id="UP000569951">
    <property type="component" value="Unassembled WGS sequence"/>
</dbReference>
<dbReference type="AlphaFoldDB" id="A0A841I5N6"/>
<comment type="caution">
    <text evidence="1">The sequence shown here is derived from an EMBL/GenBank/DDBJ whole genome shotgun (WGS) entry which is preliminary data.</text>
</comment>
<evidence type="ECO:0000313" key="1">
    <source>
        <dbReference type="EMBL" id="MBB6099750.1"/>
    </source>
</evidence>
<dbReference type="RefSeq" id="WP_221277162.1">
    <property type="nucleotide sequence ID" value="NZ_JACHHG010000015.1"/>
</dbReference>
<evidence type="ECO:0000313" key="2">
    <source>
        <dbReference type="Proteomes" id="UP000569951"/>
    </source>
</evidence>
<name>A0A841I5N6_9DEIO</name>
<protein>
    <recommendedName>
        <fullName evidence="3">ADP-ribosylation/crystallin J1</fullName>
    </recommendedName>
</protein>